<reference evidence="3 4" key="1">
    <citation type="submission" date="2022-04" db="EMBL/GenBank/DDBJ databases">
        <title>Rhizobium coralii sp. nov., isolated from coral Turbinaria peltata.</title>
        <authorList>
            <person name="Sun H."/>
        </authorList>
    </citation>
    <scope>NUCLEOTIDE SEQUENCE [LARGE SCALE GENOMIC DNA]</scope>
    <source>
        <strain evidence="3 4">NTR19</strain>
    </source>
</reference>
<evidence type="ECO:0000313" key="4">
    <source>
        <dbReference type="Proteomes" id="UP001202827"/>
    </source>
</evidence>
<dbReference type="InterPro" id="IPR036812">
    <property type="entry name" value="NAD(P)_OxRdtase_dom_sf"/>
</dbReference>
<dbReference type="CDD" id="cd19076">
    <property type="entry name" value="AKR_AKR13A_13D"/>
    <property type="match status" value="1"/>
</dbReference>
<gene>
    <name evidence="3" type="ORF">M0654_10480</name>
</gene>
<keyword evidence="1" id="KW-0560">Oxidoreductase</keyword>
<dbReference type="RefSeq" id="WP_248683042.1">
    <property type="nucleotide sequence ID" value="NZ_JALPRY010000010.1"/>
</dbReference>
<protein>
    <submittedName>
        <fullName evidence="3">Aldo/keto reductase</fullName>
    </submittedName>
</protein>
<comment type="caution">
    <text evidence="3">The sequence shown here is derived from an EMBL/GenBank/DDBJ whole genome shotgun (WGS) entry which is preliminary data.</text>
</comment>
<feature type="domain" description="NADP-dependent oxidoreductase" evidence="2">
    <location>
        <begin position="15"/>
        <end position="307"/>
    </location>
</feature>
<accession>A0ABT0IRB0</accession>
<dbReference type="InterPro" id="IPR023210">
    <property type="entry name" value="NADP_OxRdtase_dom"/>
</dbReference>
<organism evidence="3 4">
    <name type="scientific">Neorhizobium turbinariae</name>
    <dbReference type="NCBI Taxonomy" id="2937795"/>
    <lineage>
        <taxon>Bacteria</taxon>
        <taxon>Pseudomonadati</taxon>
        <taxon>Pseudomonadota</taxon>
        <taxon>Alphaproteobacteria</taxon>
        <taxon>Hyphomicrobiales</taxon>
        <taxon>Rhizobiaceae</taxon>
        <taxon>Rhizobium/Agrobacterium group</taxon>
        <taxon>Neorhizobium</taxon>
    </lineage>
</organism>
<dbReference type="EMBL" id="JALPRY010000010">
    <property type="protein sequence ID" value="MCK8780409.1"/>
    <property type="molecule type" value="Genomic_DNA"/>
</dbReference>
<evidence type="ECO:0000259" key="2">
    <source>
        <dbReference type="Pfam" id="PF00248"/>
    </source>
</evidence>
<name>A0ABT0IRB0_9HYPH</name>
<proteinExistence type="predicted"/>
<dbReference type="SUPFAM" id="SSF51430">
    <property type="entry name" value="NAD(P)-linked oxidoreductase"/>
    <property type="match status" value="1"/>
</dbReference>
<evidence type="ECO:0000256" key="1">
    <source>
        <dbReference type="ARBA" id="ARBA00023002"/>
    </source>
</evidence>
<dbReference type="Pfam" id="PF00248">
    <property type="entry name" value="Aldo_ket_red"/>
    <property type="match status" value="1"/>
</dbReference>
<dbReference type="PANTHER" id="PTHR43625">
    <property type="entry name" value="AFLATOXIN B1 ALDEHYDE REDUCTASE"/>
    <property type="match status" value="1"/>
</dbReference>
<dbReference type="InterPro" id="IPR050791">
    <property type="entry name" value="Aldo-Keto_reductase"/>
</dbReference>
<keyword evidence="4" id="KW-1185">Reference proteome</keyword>
<dbReference type="Gene3D" id="3.20.20.100">
    <property type="entry name" value="NADP-dependent oxidoreductase domain"/>
    <property type="match status" value="1"/>
</dbReference>
<dbReference type="PANTHER" id="PTHR43625:SF40">
    <property type="entry name" value="ALDO-KETO REDUCTASE YAKC [NADP(+)]"/>
    <property type="match status" value="1"/>
</dbReference>
<evidence type="ECO:0000313" key="3">
    <source>
        <dbReference type="EMBL" id="MCK8780409.1"/>
    </source>
</evidence>
<dbReference type="Proteomes" id="UP001202827">
    <property type="component" value="Unassembled WGS sequence"/>
</dbReference>
<sequence length="332" mass="35916">MKMRQLGQELTVSAVGLGCMGMSHAYGGQEEAESIRTLHRAVELGVNFFDTAEVYGPFKNEELVGKGLKPFRDKVVIATKFGFKIDPNASDSRAMSGLDSRPEHVREVAEASLKRLGIEVIDLFYQHRVDPNVPIEDTVGAMADLVKEGKVRALGLSEADAATIRRAHAVHPISALQSEYSLWTRDPEGEILDTCRELNIGFVPFSPLGRGFLTGKIQKPDDIASDDFRAGLPRFSAENMAANAALVKLLEDMAAEKGVTAAQLALAWVLAQGDFIVPIPGARKIPHLEQNVAAADITLSPEELANLGDLLAPEKFSGARYAAQAAAWTPKK</sequence>